<name>A0A142ER95_9BACT</name>
<reference evidence="2" key="1">
    <citation type="submission" date="2015-09" db="EMBL/GenBank/DDBJ databases">
        <title>Complete sequence of Algoriphagus sp. M8-2.</title>
        <authorList>
            <person name="Shintani M."/>
        </authorList>
    </citation>
    <scope>NUCLEOTIDE SEQUENCE [LARGE SCALE GENOMIC DNA]</scope>
    <source>
        <strain evidence="2">M8-2</strain>
    </source>
</reference>
<reference evidence="1 2" key="2">
    <citation type="journal article" date="2016" name="Genome Announc.">
        <title>Complete Genome Sequence of Algoriphagus sp. Strain M8-2, Isolated from a Brackish Lake.</title>
        <authorList>
            <person name="Muraguchi Y."/>
            <person name="Kushimoto K."/>
            <person name="Ohtsubo Y."/>
            <person name="Suzuki T."/>
            <person name="Dohra H."/>
            <person name="Kimbara K."/>
            <person name="Shintani M."/>
        </authorList>
    </citation>
    <scope>NUCLEOTIDE SEQUENCE [LARGE SCALE GENOMIC DNA]</scope>
    <source>
        <strain evidence="1 2">M8-2</strain>
    </source>
</reference>
<dbReference type="AlphaFoldDB" id="A0A142ER95"/>
<sequence length="288" mass="33087">MKQKIFLEGSEVRLNGDEQCYRFLNTQAISGSLAKSSADALELVFENGKLIKKFNWQYEFQDLLELEEDEKGFPYFSAPIHDYFALKAAKEGYSFLGGELPEGFQLPKLGACPSFQFLGTLSPKTEGLEWLPFDLNLAAPIYGSFLQLFLDYSDPMHPQIWDPEAYTNSDYEDDNVKSDTELVYEKQFLKSKKLKKMPDFFEENPGYLGVPHWIQNPQILNCPKTGELMRFVAQFGRGVDIKLKRANIEVPDEGYYAELLGRMNFWADGDLYVFLNPNSKMVCIIIQH</sequence>
<dbReference type="Proteomes" id="UP000073816">
    <property type="component" value="Chromosome"/>
</dbReference>
<dbReference type="OrthoDB" id="1273554at2"/>
<evidence type="ECO:0000313" key="2">
    <source>
        <dbReference type="Proteomes" id="UP000073816"/>
    </source>
</evidence>
<gene>
    <name evidence="1" type="ORF">AO498_14455</name>
</gene>
<dbReference type="EMBL" id="CP012836">
    <property type="protein sequence ID" value="AMQ57650.1"/>
    <property type="molecule type" value="Genomic_DNA"/>
</dbReference>
<accession>A0A142ER95</accession>
<keyword evidence="2" id="KW-1185">Reference proteome</keyword>
<protein>
    <recommendedName>
        <fullName evidence="3">DUF1963 domain-containing protein</fullName>
    </recommendedName>
</protein>
<dbReference type="RefSeq" id="WP_067549189.1">
    <property type="nucleotide sequence ID" value="NZ_CP012836.1"/>
</dbReference>
<dbReference type="KEGG" id="alm:AO498_14455"/>
<dbReference type="PATRIC" id="fig|1727163.4.peg.3037"/>
<evidence type="ECO:0008006" key="3">
    <source>
        <dbReference type="Google" id="ProtNLM"/>
    </source>
</evidence>
<organism evidence="1 2">
    <name type="scientific">Algoriphagus sanaruensis</name>
    <dbReference type="NCBI Taxonomy" id="1727163"/>
    <lineage>
        <taxon>Bacteria</taxon>
        <taxon>Pseudomonadati</taxon>
        <taxon>Bacteroidota</taxon>
        <taxon>Cytophagia</taxon>
        <taxon>Cytophagales</taxon>
        <taxon>Cyclobacteriaceae</taxon>
        <taxon>Algoriphagus</taxon>
    </lineage>
</organism>
<proteinExistence type="predicted"/>
<evidence type="ECO:0000313" key="1">
    <source>
        <dbReference type="EMBL" id="AMQ57650.1"/>
    </source>
</evidence>